<dbReference type="Gene3D" id="1.10.10.10">
    <property type="entry name" value="Winged helix-like DNA-binding domain superfamily/Winged helix DNA-binding domain"/>
    <property type="match status" value="1"/>
</dbReference>
<dbReference type="Gene3D" id="3.40.190.290">
    <property type="match status" value="1"/>
</dbReference>
<evidence type="ECO:0000313" key="7">
    <source>
        <dbReference type="Proteomes" id="UP000033203"/>
    </source>
</evidence>
<proteinExistence type="inferred from homology"/>
<dbReference type="SUPFAM" id="SSF53850">
    <property type="entry name" value="Periplasmic binding protein-like II"/>
    <property type="match status" value="1"/>
</dbReference>
<evidence type="ECO:0000313" key="6">
    <source>
        <dbReference type="EMBL" id="KIU27670.1"/>
    </source>
</evidence>
<organism evidence="6 7">
    <name type="scientific">Sphingomonas melonis</name>
    <dbReference type="NCBI Taxonomy" id="152682"/>
    <lineage>
        <taxon>Bacteria</taxon>
        <taxon>Pseudomonadati</taxon>
        <taxon>Pseudomonadota</taxon>
        <taxon>Alphaproteobacteria</taxon>
        <taxon>Sphingomonadales</taxon>
        <taxon>Sphingomonadaceae</taxon>
        <taxon>Sphingomonas</taxon>
    </lineage>
</organism>
<keyword evidence="2" id="KW-0805">Transcription regulation</keyword>
<evidence type="ECO:0000259" key="5">
    <source>
        <dbReference type="PROSITE" id="PS50931"/>
    </source>
</evidence>
<evidence type="ECO:0000256" key="4">
    <source>
        <dbReference type="ARBA" id="ARBA00023163"/>
    </source>
</evidence>
<dbReference type="PANTHER" id="PTHR30579">
    <property type="entry name" value="TRANSCRIPTIONAL REGULATOR"/>
    <property type="match status" value="1"/>
</dbReference>
<evidence type="ECO:0000256" key="1">
    <source>
        <dbReference type="ARBA" id="ARBA00009437"/>
    </source>
</evidence>
<dbReference type="InterPro" id="IPR050176">
    <property type="entry name" value="LTTR"/>
</dbReference>
<dbReference type="Pfam" id="PF00126">
    <property type="entry name" value="HTH_1"/>
    <property type="match status" value="1"/>
</dbReference>
<comment type="similarity">
    <text evidence="1">Belongs to the LysR transcriptional regulatory family.</text>
</comment>
<dbReference type="PANTHER" id="PTHR30579:SF3">
    <property type="entry name" value="TRANSCRIPTIONAL REGULATORY PROTEIN"/>
    <property type="match status" value="1"/>
</dbReference>
<dbReference type="GO" id="GO:0003677">
    <property type="term" value="F:DNA binding"/>
    <property type="evidence" value="ECO:0007669"/>
    <property type="project" value="UniProtKB-KW"/>
</dbReference>
<protein>
    <recommendedName>
        <fullName evidence="5">HTH lysR-type domain-containing protein</fullName>
    </recommendedName>
</protein>
<feature type="domain" description="HTH lysR-type" evidence="5">
    <location>
        <begin position="1"/>
        <end position="58"/>
    </location>
</feature>
<reference evidence="6 7" key="1">
    <citation type="submission" date="2015-01" db="EMBL/GenBank/DDBJ databases">
        <title>Genome of Sphingomonas taxi strain 30a.</title>
        <authorList>
            <person name="Eevers N."/>
            <person name="Van Hamme J."/>
            <person name="Bottos E."/>
            <person name="Weyens N."/>
            <person name="Vangronsveld J."/>
        </authorList>
    </citation>
    <scope>NUCLEOTIDE SEQUENCE [LARGE SCALE GENOMIC DNA]</scope>
    <source>
        <strain evidence="6 7">30a</strain>
    </source>
</reference>
<dbReference type="InterPro" id="IPR036388">
    <property type="entry name" value="WH-like_DNA-bd_sf"/>
</dbReference>
<dbReference type="InterPro" id="IPR000847">
    <property type="entry name" value="LysR_HTH_N"/>
</dbReference>
<dbReference type="AlphaFoldDB" id="A0A0D1M6I1"/>
<dbReference type="SUPFAM" id="SSF46785">
    <property type="entry name" value="Winged helix' DNA-binding domain"/>
    <property type="match status" value="1"/>
</dbReference>
<name>A0A0D1M6I1_9SPHN</name>
<dbReference type="Pfam" id="PF03466">
    <property type="entry name" value="LysR_substrate"/>
    <property type="match status" value="1"/>
</dbReference>
<keyword evidence="4" id="KW-0804">Transcription</keyword>
<dbReference type="PROSITE" id="PS50931">
    <property type="entry name" value="HTH_LYSR"/>
    <property type="match status" value="1"/>
</dbReference>
<dbReference type="GO" id="GO:0003700">
    <property type="term" value="F:DNA-binding transcription factor activity"/>
    <property type="evidence" value="ECO:0007669"/>
    <property type="project" value="InterPro"/>
</dbReference>
<dbReference type="PATRIC" id="fig|1549858.7.peg.1052"/>
<keyword evidence="3" id="KW-0238">DNA-binding</keyword>
<accession>A0A0D1M6I1</accession>
<evidence type="ECO:0000256" key="3">
    <source>
        <dbReference type="ARBA" id="ARBA00023125"/>
    </source>
</evidence>
<dbReference type="InterPro" id="IPR036390">
    <property type="entry name" value="WH_DNA-bd_sf"/>
</dbReference>
<sequence length="282" mass="30175">MDWDDLRCFLAVARGGGLSSAARELAISAQTAGRRVAALEAALGVPLFVRHPSGYRLTDDGRATLGDAEKVEETMRRLRDNAAARGGDVAGVVRLAAPETLATTLLLPGLRPLLDRYPCLTLDVVTGIDTIGIARGEADIALRLVRPDKGALTIRKVGRMAHALYAASPHVEDRDQVRLIGWSSVYDLPAGRWLRQHFGREPDILINSLAGQRAAIEAGIGIGMLPCFLGGDLVALDTPMRPVEPLWLIAHATETISNRTRLVYDELASILAANAGLLAPEG</sequence>
<dbReference type="Proteomes" id="UP000033203">
    <property type="component" value="Unassembled WGS sequence"/>
</dbReference>
<dbReference type="EMBL" id="JXTP01000041">
    <property type="protein sequence ID" value="KIU27670.1"/>
    <property type="molecule type" value="Genomic_DNA"/>
</dbReference>
<evidence type="ECO:0000256" key="2">
    <source>
        <dbReference type="ARBA" id="ARBA00023015"/>
    </source>
</evidence>
<dbReference type="InterPro" id="IPR005119">
    <property type="entry name" value="LysR_subst-bd"/>
</dbReference>
<comment type="caution">
    <text evidence="6">The sequence shown here is derived from an EMBL/GenBank/DDBJ whole genome shotgun (WGS) entry which is preliminary data.</text>
</comment>
<gene>
    <name evidence="6" type="ORF">SR41_10105</name>
</gene>